<organism evidence="1 2">
    <name type="scientific">Nitratidesulfovibrio liaohensis</name>
    <dbReference type="NCBI Taxonomy" id="2604158"/>
    <lineage>
        <taxon>Bacteria</taxon>
        <taxon>Pseudomonadati</taxon>
        <taxon>Thermodesulfobacteriota</taxon>
        <taxon>Desulfovibrionia</taxon>
        <taxon>Desulfovibrionales</taxon>
        <taxon>Desulfovibrionaceae</taxon>
        <taxon>Nitratidesulfovibrio</taxon>
    </lineage>
</organism>
<keyword evidence="2" id="KW-1185">Reference proteome</keyword>
<gene>
    <name evidence="1" type="ORF">KPS_001583</name>
</gene>
<sequence length="83" mass="9111">METSQTTTAAIDKIIMSLSNDLPATFTRNTACRHLGGFLAAGTLANLDSQKKGPLGLRTGRYVLYERGAFLVWLREYLYQAAA</sequence>
<dbReference type="EMBL" id="CP133659">
    <property type="protein sequence ID" value="WMW66950.1"/>
    <property type="molecule type" value="Genomic_DNA"/>
</dbReference>
<accession>A0ABY9R5F0</accession>
<evidence type="ECO:0000313" key="1">
    <source>
        <dbReference type="EMBL" id="WMW66950.1"/>
    </source>
</evidence>
<name>A0ABY9R5F0_9BACT</name>
<protein>
    <submittedName>
        <fullName evidence="1">Uncharacterized protein</fullName>
    </submittedName>
</protein>
<reference evidence="1" key="1">
    <citation type="submission" date="2023-09" db="EMBL/GenBank/DDBJ databases">
        <authorList>
            <consortium name="CW5 consortium"/>
            <person name="Lu C.-W."/>
        </authorList>
    </citation>
    <scope>NUCLEOTIDE SEQUENCE</scope>
    <source>
        <strain evidence="1">KPS</strain>
    </source>
</reference>
<proteinExistence type="predicted"/>
<evidence type="ECO:0000313" key="2">
    <source>
        <dbReference type="Proteomes" id="UP001180616"/>
    </source>
</evidence>
<dbReference type="RefSeq" id="WP_309542802.1">
    <property type="nucleotide sequence ID" value="NZ_CP133659.1"/>
</dbReference>
<dbReference type="Proteomes" id="UP001180616">
    <property type="component" value="Chromosome"/>
</dbReference>